<proteinExistence type="predicted"/>
<evidence type="ECO:0000313" key="1">
    <source>
        <dbReference type="EMBL" id="KAK7463415.1"/>
    </source>
</evidence>
<dbReference type="InterPro" id="IPR011008">
    <property type="entry name" value="Dimeric_a/b-barrel"/>
</dbReference>
<evidence type="ECO:0000313" key="2">
    <source>
        <dbReference type="Proteomes" id="UP001498398"/>
    </source>
</evidence>
<organism evidence="1 2">
    <name type="scientific">Marasmiellus scandens</name>
    <dbReference type="NCBI Taxonomy" id="2682957"/>
    <lineage>
        <taxon>Eukaryota</taxon>
        <taxon>Fungi</taxon>
        <taxon>Dikarya</taxon>
        <taxon>Basidiomycota</taxon>
        <taxon>Agaricomycotina</taxon>
        <taxon>Agaricomycetes</taxon>
        <taxon>Agaricomycetidae</taxon>
        <taxon>Agaricales</taxon>
        <taxon>Marasmiineae</taxon>
        <taxon>Omphalotaceae</taxon>
        <taxon>Marasmiellus</taxon>
    </lineage>
</organism>
<dbReference type="EMBL" id="JBANRG010000009">
    <property type="protein sequence ID" value="KAK7463415.1"/>
    <property type="molecule type" value="Genomic_DNA"/>
</dbReference>
<comment type="caution">
    <text evidence="1">The sequence shown here is derived from an EMBL/GenBank/DDBJ whole genome shotgun (WGS) entry which is preliminary data.</text>
</comment>
<reference evidence="1 2" key="1">
    <citation type="submission" date="2024-01" db="EMBL/GenBank/DDBJ databases">
        <title>A draft genome for the cacao thread blight pathogen Marasmiellus scandens.</title>
        <authorList>
            <person name="Baruah I.K."/>
            <person name="Leung J."/>
            <person name="Bukari Y."/>
            <person name="Amoako-Attah I."/>
            <person name="Meinhardt L.W."/>
            <person name="Bailey B.A."/>
            <person name="Cohen S.P."/>
        </authorList>
    </citation>
    <scope>NUCLEOTIDE SEQUENCE [LARGE SCALE GENOMIC DNA]</scope>
    <source>
        <strain evidence="1 2">GH-19</strain>
    </source>
</reference>
<evidence type="ECO:0008006" key="3">
    <source>
        <dbReference type="Google" id="ProtNLM"/>
    </source>
</evidence>
<keyword evidence="2" id="KW-1185">Reference proteome</keyword>
<dbReference type="Gene3D" id="3.30.70.100">
    <property type="match status" value="1"/>
</dbReference>
<protein>
    <recommendedName>
        <fullName evidence="3">ABM domain-containing protein</fullName>
    </recommendedName>
</protein>
<accession>A0ABR1JKR7</accession>
<sequence length="115" mass="12616">MPDISDIPETTPSGKLIIIATLKVKPGNEDRIKEILQGAKKDANSDKEPKTLSYRTALSVSSSGQHQSEFVVVEEYLGGRAGVMEHGAQAGSQALLKAREEGVFEEFDLKFYDEF</sequence>
<dbReference type="Proteomes" id="UP001498398">
    <property type="component" value="Unassembled WGS sequence"/>
</dbReference>
<name>A0ABR1JKR7_9AGAR</name>
<dbReference type="SUPFAM" id="SSF54909">
    <property type="entry name" value="Dimeric alpha+beta barrel"/>
    <property type="match status" value="1"/>
</dbReference>
<gene>
    <name evidence="1" type="ORF">VKT23_006768</name>
</gene>